<dbReference type="PANTHER" id="PTHR43876:SF8">
    <property type="entry name" value="2-OCTAPRENYL-6-METHOXYPHENOL HYDROXYLASE"/>
    <property type="match status" value="1"/>
</dbReference>
<dbReference type="UniPathway" id="UPA00232"/>
<feature type="domain" description="FAD-binding" evidence="8">
    <location>
        <begin position="2"/>
        <end position="345"/>
    </location>
</feature>
<evidence type="ECO:0000313" key="10">
    <source>
        <dbReference type="Proteomes" id="UP000056466"/>
    </source>
</evidence>
<organism evidence="9 10">
    <name type="scientific">Candidatus Palibaumannia cicadellinicola</name>
    <dbReference type="NCBI Taxonomy" id="186490"/>
    <lineage>
        <taxon>Bacteria</taxon>
        <taxon>Pseudomonadati</taxon>
        <taxon>Pseudomonadota</taxon>
        <taxon>Gammaproteobacteria</taxon>
        <taxon>Candidatus Palibaumannia</taxon>
    </lineage>
</organism>
<evidence type="ECO:0000256" key="3">
    <source>
        <dbReference type="ARBA" id="ARBA00005349"/>
    </source>
</evidence>
<dbReference type="InterPro" id="IPR010971">
    <property type="entry name" value="UbiH/COQ6"/>
</dbReference>
<accession>A0A0K2BLG1</accession>
<evidence type="ECO:0000256" key="1">
    <source>
        <dbReference type="ARBA" id="ARBA00001974"/>
    </source>
</evidence>
<comment type="cofactor">
    <cofactor evidence="1">
        <name>FAD</name>
        <dbReference type="ChEBI" id="CHEBI:57692"/>
    </cofactor>
</comment>
<dbReference type="Pfam" id="PF01494">
    <property type="entry name" value="FAD_binding_3"/>
    <property type="match status" value="1"/>
</dbReference>
<evidence type="ECO:0000256" key="6">
    <source>
        <dbReference type="ARBA" id="ARBA00023002"/>
    </source>
</evidence>
<protein>
    <submittedName>
        <fullName evidence="9">2-octaprenyl-6-methoxyphenol hydroxylase</fullName>
    </submittedName>
</protein>
<dbReference type="InterPro" id="IPR051205">
    <property type="entry name" value="UbiH/COQ6_monooxygenase"/>
</dbReference>
<keyword evidence="10" id="KW-1185">Reference proteome</keyword>
<dbReference type="NCBIfam" id="TIGR01988">
    <property type="entry name" value="Ubi-OHases"/>
    <property type="match status" value="1"/>
</dbReference>
<dbReference type="SUPFAM" id="SSF51905">
    <property type="entry name" value="FAD/NAD(P)-binding domain"/>
    <property type="match status" value="1"/>
</dbReference>
<evidence type="ECO:0000256" key="2">
    <source>
        <dbReference type="ARBA" id="ARBA00004749"/>
    </source>
</evidence>
<dbReference type="Gene3D" id="3.50.50.60">
    <property type="entry name" value="FAD/NAD(P)-binding domain"/>
    <property type="match status" value="2"/>
</dbReference>
<keyword evidence="7" id="KW-0503">Monooxygenase</keyword>
<dbReference type="RefSeq" id="WP_053097343.1">
    <property type="nucleotide sequence ID" value="NZ_CP011787.1"/>
</dbReference>
<reference evidence="9 10" key="1">
    <citation type="submission" date="2015-06" db="EMBL/GenBank/DDBJ databases">
        <title>Lineage-specific patterns of genome deterioration in obligate symbionts.</title>
        <authorList>
            <person name="Bennett G.M."/>
            <person name="McCutcheon J.P."/>
            <person name="McDonald B.R."/>
            <person name="Moran N.A."/>
        </authorList>
    </citation>
    <scope>NUCLEOTIDE SEQUENCE [LARGE SCALE GENOMIC DNA]</scope>
    <source>
        <strain evidence="9 10">B-GSS</strain>
    </source>
</reference>
<name>A0A0K2BLG1_9GAMM</name>
<dbReference type="NCBIfam" id="TIGR01984">
    <property type="entry name" value="UbiH"/>
    <property type="match status" value="1"/>
</dbReference>
<dbReference type="GO" id="GO:0006744">
    <property type="term" value="P:ubiquinone biosynthetic process"/>
    <property type="evidence" value="ECO:0007669"/>
    <property type="project" value="UniProtKB-UniPathway"/>
</dbReference>
<proteinExistence type="inferred from homology"/>
<dbReference type="PANTHER" id="PTHR43876">
    <property type="entry name" value="UBIQUINONE BIOSYNTHESIS MONOOXYGENASE COQ6, MITOCHONDRIAL"/>
    <property type="match status" value="1"/>
</dbReference>
<dbReference type="EMBL" id="CP011787">
    <property type="protein sequence ID" value="AKZ66170.1"/>
    <property type="molecule type" value="Genomic_DNA"/>
</dbReference>
<comment type="similarity">
    <text evidence="3">Belongs to the UbiH/COQ6 family.</text>
</comment>
<sequence>MTVTIIGCGLTGATLALALSKLTKGNITINVIEAVMPALDSSFSSSLSDRYIAITYSTCCELKSIGIWSVLASYATAITYVEVSNSGTCSKVGINAADYYLPVLGYVININHAKKKLFNLLQLSTGVKIYCPAVLKNINRNNQNTILTLDNGQQLISQLMVAADGTLSKLAVMSGIRWNTINYKQIAVIADVSTSLHHRGYAFEMFSINNGSLALLPIQGGNSSLIWCLPDKFKTEIYSWNNIKFCQVLQKKFGWRLGKINDVRARQYYNLKLCYAERHITHRVALIGNAAQTLHPILGQGFNLGLRDVITLAEILNNALVQGDDIGSYAVLVRYQQRRLLDQKKIICITDGLVKLLTNKNNIIRLGLNLGLFAFANIPCLRNILVRQIL</sequence>
<comment type="pathway">
    <text evidence="2">Cofactor biosynthesis; ubiquinone biosynthesis.</text>
</comment>
<keyword evidence="5" id="KW-0274">FAD</keyword>
<evidence type="ECO:0000256" key="7">
    <source>
        <dbReference type="ARBA" id="ARBA00023033"/>
    </source>
</evidence>
<dbReference type="OrthoDB" id="9769565at2"/>
<dbReference type="PATRIC" id="fig|186490.8.peg.562"/>
<dbReference type="AlphaFoldDB" id="A0A0K2BLG1"/>
<keyword evidence="4" id="KW-0285">Flavoprotein</keyword>
<dbReference type="PRINTS" id="PR00420">
    <property type="entry name" value="RNGMNOXGNASE"/>
</dbReference>
<dbReference type="GO" id="GO:0008681">
    <property type="term" value="F:2-octaprenyl-6-methoxyphenol hydroxylase activity"/>
    <property type="evidence" value="ECO:0007669"/>
    <property type="project" value="InterPro"/>
</dbReference>
<evidence type="ECO:0000256" key="4">
    <source>
        <dbReference type="ARBA" id="ARBA00022630"/>
    </source>
</evidence>
<keyword evidence="6" id="KW-0560">Oxidoreductase</keyword>
<dbReference type="InterPro" id="IPR002938">
    <property type="entry name" value="FAD-bd"/>
</dbReference>
<gene>
    <name evidence="9" type="primary">ubiH</name>
    <name evidence="9" type="ORF">AB162_596</name>
</gene>
<evidence type="ECO:0000259" key="8">
    <source>
        <dbReference type="Pfam" id="PF01494"/>
    </source>
</evidence>
<dbReference type="GO" id="GO:0071949">
    <property type="term" value="F:FAD binding"/>
    <property type="evidence" value="ECO:0007669"/>
    <property type="project" value="InterPro"/>
</dbReference>
<dbReference type="NCBIfam" id="NF004356">
    <property type="entry name" value="PRK05732.1"/>
    <property type="match status" value="1"/>
</dbReference>
<dbReference type="InterPro" id="IPR036188">
    <property type="entry name" value="FAD/NAD-bd_sf"/>
</dbReference>
<evidence type="ECO:0000256" key="5">
    <source>
        <dbReference type="ARBA" id="ARBA00022827"/>
    </source>
</evidence>
<evidence type="ECO:0000313" key="9">
    <source>
        <dbReference type="EMBL" id="AKZ66170.1"/>
    </source>
</evidence>
<dbReference type="KEGG" id="bcig:AB162_596"/>
<dbReference type="Proteomes" id="UP000056466">
    <property type="component" value="Chromosome"/>
</dbReference>
<dbReference type="InterPro" id="IPR011295">
    <property type="entry name" value="UbiH"/>
</dbReference>